<sequence length="624" mass="70981">MHHSMRHSLLALTIMGLLAGCGQDASQSVQATDPQQQQASSAEQQSESERLNAWFDTKYEEQLLQSPIQLTFLGRKERYGEIDDLTRAAEKRQLDWMKQSVEELKNQFNYDELSDEAKTSYDVWMFQYERAKDAAEFPHMDYVFDQMRGAHTFLPQILMNFHQVESESDMEALISRIEGVGTGIEQLLVRAKEQVEHGIRAPRFAYEQVTKEAKGLIEGAPFDDSDEDSSLFGNAKMKINTLLEAGEISAERAAELEQQAADALVNEFKPAYESLITWLESDIENTAEVATGVSQFENGMDYYNMRLKASTTTDLTADEIHNIGLAEVERLTKEMNEIRERVGFEGDLQEFFTFIRTDEQFFYPNNDEGAEGYLEDSRKYLAYIDEKLPEYFGILPKADLVVKRVEPFREQDGAAQHYFPGTPDGSRPGVYYAHLSDMSSMPKNEMEAIAYHEGSPGHHMQISIAQELTSVPEFRTQAGFTVYSEGWALYSELLAKEMGAYESDYTDFGRLITEMWRAVRLVVDTGLHAKGWTEEEAVAYFQEYTPIAEGAVRSEVRRYLVMPGQATSYKIGMIKILELREKAREALGDKFDIRGFHDTILGGGALPLPILERRVDQWIASQQA</sequence>
<protein>
    <submittedName>
        <fullName evidence="1">Uncharacterized conserved protein, DUF885 familyt</fullName>
    </submittedName>
</protein>
<keyword evidence="2" id="KW-1185">Reference proteome</keyword>
<proteinExistence type="predicted"/>
<evidence type="ECO:0000313" key="2">
    <source>
        <dbReference type="Proteomes" id="UP000194450"/>
    </source>
</evidence>
<dbReference type="EMBL" id="FXWH01000002">
    <property type="protein sequence ID" value="SMQ79860.1"/>
    <property type="molecule type" value="Genomic_DNA"/>
</dbReference>
<name>A0A1Y6FVR8_9GAMM</name>
<organism evidence="1 2">
    <name type="scientific">Pseudidiomarina planktonica</name>
    <dbReference type="NCBI Taxonomy" id="1323738"/>
    <lineage>
        <taxon>Bacteria</taxon>
        <taxon>Pseudomonadati</taxon>
        <taxon>Pseudomonadota</taxon>
        <taxon>Gammaproteobacteria</taxon>
        <taxon>Alteromonadales</taxon>
        <taxon>Idiomarinaceae</taxon>
        <taxon>Pseudidiomarina</taxon>
    </lineage>
</organism>
<dbReference type="Proteomes" id="UP000194450">
    <property type="component" value="Unassembled WGS sequence"/>
</dbReference>
<evidence type="ECO:0000313" key="1">
    <source>
        <dbReference type="EMBL" id="SMQ79860.1"/>
    </source>
</evidence>
<dbReference type="RefSeq" id="WP_234996309.1">
    <property type="nucleotide sequence ID" value="NZ_FXWH01000002.1"/>
</dbReference>
<dbReference type="InterPro" id="IPR010281">
    <property type="entry name" value="DUF885"/>
</dbReference>
<reference evidence="2" key="1">
    <citation type="submission" date="2017-04" db="EMBL/GenBank/DDBJ databases">
        <authorList>
            <person name="Varghese N."/>
            <person name="Submissions S."/>
        </authorList>
    </citation>
    <scope>NUCLEOTIDE SEQUENCE [LARGE SCALE GENOMIC DNA]</scope>
</reference>
<dbReference type="Pfam" id="PF05960">
    <property type="entry name" value="DUF885"/>
    <property type="match status" value="1"/>
</dbReference>
<accession>A0A1Y6FVR8</accession>
<dbReference type="PANTHER" id="PTHR33361">
    <property type="entry name" value="GLR0591 PROTEIN"/>
    <property type="match status" value="1"/>
</dbReference>
<dbReference type="PANTHER" id="PTHR33361:SF16">
    <property type="entry name" value="DUF885 DOMAIN-CONTAINING PROTEIN"/>
    <property type="match status" value="1"/>
</dbReference>
<gene>
    <name evidence="1" type="ORF">SAMN06297229_1787</name>
</gene>
<dbReference type="PROSITE" id="PS51257">
    <property type="entry name" value="PROKAR_LIPOPROTEIN"/>
    <property type="match status" value="1"/>
</dbReference>
<dbReference type="AlphaFoldDB" id="A0A1Y6FVR8"/>